<dbReference type="EMBL" id="LR031880">
    <property type="protein sequence ID" value="VDD63574.1"/>
    <property type="molecule type" value="Genomic_DNA"/>
</dbReference>
<reference evidence="3" key="1">
    <citation type="submission" date="2018-11" db="EMBL/GenBank/DDBJ databases">
        <authorList>
            <consortium name="Genoscope - CEA"/>
            <person name="William W."/>
        </authorList>
    </citation>
    <scope>NUCLEOTIDE SEQUENCE</scope>
</reference>
<proteinExistence type="predicted"/>
<feature type="domain" description="DC1" evidence="2">
    <location>
        <begin position="63"/>
        <end position="107"/>
    </location>
</feature>
<protein>
    <recommendedName>
        <fullName evidence="2">DC1 domain-containing protein</fullName>
    </recommendedName>
</protein>
<dbReference type="PANTHER" id="PTHR32410:SF172">
    <property type="entry name" value="CYSTEINE_HISTIDINE-RICH C1 DOMAIN FAMILY PROTEIN"/>
    <property type="match status" value="1"/>
</dbReference>
<dbReference type="PANTHER" id="PTHR32410">
    <property type="entry name" value="CYSTEINE/HISTIDINE-RICH C1 DOMAIN FAMILY PROTEIN"/>
    <property type="match status" value="1"/>
</dbReference>
<name>A0A3P6H0J8_BRAOL</name>
<dbReference type="Pfam" id="PF03107">
    <property type="entry name" value="C1_2"/>
    <property type="match status" value="1"/>
</dbReference>
<dbReference type="InterPro" id="IPR004146">
    <property type="entry name" value="DC1"/>
</dbReference>
<evidence type="ECO:0000256" key="1">
    <source>
        <dbReference type="ARBA" id="ARBA00022737"/>
    </source>
</evidence>
<evidence type="ECO:0000313" key="3">
    <source>
        <dbReference type="EMBL" id="VDD63574.1"/>
    </source>
</evidence>
<dbReference type="InterPro" id="IPR046349">
    <property type="entry name" value="C1-like_sf"/>
</dbReference>
<accession>A0A3P6H0J8</accession>
<organism evidence="3">
    <name type="scientific">Brassica oleracea</name>
    <name type="common">Wild cabbage</name>
    <dbReference type="NCBI Taxonomy" id="3712"/>
    <lineage>
        <taxon>Eukaryota</taxon>
        <taxon>Viridiplantae</taxon>
        <taxon>Streptophyta</taxon>
        <taxon>Embryophyta</taxon>
        <taxon>Tracheophyta</taxon>
        <taxon>Spermatophyta</taxon>
        <taxon>Magnoliopsida</taxon>
        <taxon>eudicotyledons</taxon>
        <taxon>Gunneridae</taxon>
        <taxon>Pentapetalae</taxon>
        <taxon>rosids</taxon>
        <taxon>malvids</taxon>
        <taxon>Brassicales</taxon>
        <taxon>Brassicaceae</taxon>
        <taxon>Brassiceae</taxon>
        <taxon>Brassica</taxon>
    </lineage>
</organism>
<gene>
    <name evidence="3" type="ORF">BOLC6T39027H</name>
</gene>
<sequence>MTNNPYHPKHPLQVLAFATVVSNKVCYCCYTYKTHFHYCFVCNFSICRDCARKPLLLTIDHKKRHEHTLYYIPREASMTCDVCALDDRRYFIYVCHQCDYVVHKKCIYSPYVIKISRHEIASLSLLRFFLENGFAEFVGKK</sequence>
<evidence type="ECO:0000259" key="2">
    <source>
        <dbReference type="Pfam" id="PF03107"/>
    </source>
</evidence>
<dbReference type="InterPro" id="IPR053192">
    <property type="entry name" value="Vacuole_Formation_Reg"/>
</dbReference>
<dbReference type="AlphaFoldDB" id="A0A3P6H0J8"/>
<keyword evidence="1" id="KW-0677">Repeat</keyword>
<dbReference type="SUPFAM" id="SSF57889">
    <property type="entry name" value="Cysteine-rich domain"/>
    <property type="match status" value="1"/>
</dbReference>